<comment type="caution">
    <text evidence="2">The sequence shown here is derived from an EMBL/GenBank/DDBJ whole genome shotgun (WGS) entry which is preliminary data.</text>
</comment>
<feature type="domain" description="Reverse transcriptase" evidence="1">
    <location>
        <begin position="1"/>
        <end position="62"/>
    </location>
</feature>
<dbReference type="GO" id="GO:0003964">
    <property type="term" value="F:RNA-directed DNA polymerase activity"/>
    <property type="evidence" value="ECO:0007669"/>
    <property type="project" value="UniProtKB-KW"/>
</dbReference>
<dbReference type="PROSITE" id="PS50878">
    <property type="entry name" value="RT_POL"/>
    <property type="match status" value="1"/>
</dbReference>
<dbReference type="RefSeq" id="WP_260069761.1">
    <property type="nucleotide sequence ID" value="NZ_CBCSKM010000032.1"/>
</dbReference>
<sequence>MEVIRYADDIVVLAKSKRAAIRLLESSRKYLEQKLKLQMNTQKSKVVSVLAQRHFKFLGFALGKNGDGVYIRVHR</sequence>
<dbReference type="Gene3D" id="3.30.70.270">
    <property type="match status" value="1"/>
</dbReference>
<dbReference type="Pfam" id="PF00078">
    <property type="entry name" value="RVT_1"/>
    <property type="match status" value="1"/>
</dbReference>
<accession>A0ABU5PFA3</accession>
<organism evidence="2 3">
    <name type="scientific">Paenibacillus phoenicis</name>
    <dbReference type="NCBI Taxonomy" id="554117"/>
    <lineage>
        <taxon>Bacteria</taxon>
        <taxon>Bacillati</taxon>
        <taxon>Bacillota</taxon>
        <taxon>Bacilli</taxon>
        <taxon>Bacillales</taxon>
        <taxon>Paenibacillaceae</taxon>
        <taxon>Paenibacillus</taxon>
    </lineage>
</organism>
<dbReference type="EMBL" id="JAYERP010000001">
    <property type="protein sequence ID" value="MEA3568444.1"/>
    <property type="molecule type" value="Genomic_DNA"/>
</dbReference>
<dbReference type="InterPro" id="IPR043128">
    <property type="entry name" value="Rev_trsase/Diguanyl_cyclase"/>
</dbReference>
<keyword evidence="3" id="KW-1185">Reference proteome</keyword>
<gene>
    <name evidence="2" type="ORF">U9M73_00325</name>
</gene>
<proteinExistence type="predicted"/>
<reference evidence="2 3" key="1">
    <citation type="submission" date="2023-12" db="EMBL/GenBank/DDBJ databases">
        <title>Whole genome sequencing of Paenibacillus phoenicis isolated from the Phoenix Mars Lander spacecraft assembly facility.</title>
        <authorList>
            <person name="Garcia A."/>
            <person name="Venkateswaran K."/>
        </authorList>
    </citation>
    <scope>NUCLEOTIDE SEQUENCE [LARGE SCALE GENOMIC DNA]</scope>
    <source>
        <strain evidence="2 3">3PO2SA</strain>
    </source>
</reference>
<evidence type="ECO:0000259" key="1">
    <source>
        <dbReference type="PROSITE" id="PS50878"/>
    </source>
</evidence>
<dbReference type="SUPFAM" id="SSF56672">
    <property type="entry name" value="DNA/RNA polymerases"/>
    <property type="match status" value="1"/>
</dbReference>
<dbReference type="InterPro" id="IPR043502">
    <property type="entry name" value="DNA/RNA_pol_sf"/>
</dbReference>
<keyword evidence="2" id="KW-0808">Transferase</keyword>
<keyword evidence="2" id="KW-0695">RNA-directed DNA polymerase</keyword>
<keyword evidence="2" id="KW-0548">Nucleotidyltransferase</keyword>
<dbReference type="InterPro" id="IPR000477">
    <property type="entry name" value="RT_dom"/>
</dbReference>
<protein>
    <submittedName>
        <fullName evidence="2">Reverse transcriptase domain-containing protein</fullName>
    </submittedName>
</protein>
<evidence type="ECO:0000313" key="2">
    <source>
        <dbReference type="EMBL" id="MEA3568444.1"/>
    </source>
</evidence>
<dbReference type="Proteomes" id="UP001292216">
    <property type="component" value="Unassembled WGS sequence"/>
</dbReference>
<evidence type="ECO:0000313" key="3">
    <source>
        <dbReference type="Proteomes" id="UP001292216"/>
    </source>
</evidence>
<name>A0ABU5PFA3_9BACL</name>